<dbReference type="Proteomes" id="UP000799754">
    <property type="component" value="Unassembled WGS sequence"/>
</dbReference>
<reference evidence="1" key="1">
    <citation type="journal article" date="2020" name="Stud. Mycol.">
        <title>101 Dothideomycetes genomes: a test case for predicting lifestyles and emergence of pathogens.</title>
        <authorList>
            <person name="Haridas S."/>
            <person name="Albert R."/>
            <person name="Binder M."/>
            <person name="Bloem J."/>
            <person name="Labutti K."/>
            <person name="Salamov A."/>
            <person name="Andreopoulos B."/>
            <person name="Baker S."/>
            <person name="Barry K."/>
            <person name="Bills G."/>
            <person name="Bluhm B."/>
            <person name="Cannon C."/>
            <person name="Castanera R."/>
            <person name="Culley D."/>
            <person name="Daum C."/>
            <person name="Ezra D."/>
            <person name="Gonzalez J."/>
            <person name="Henrissat B."/>
            <person name="Kuo A."/>
            <person name="Liang C."/>
            <person name="Lipzen A."/>
            <person name="Lutzoni F."/>
            <person name="Magnuson J."/>
            <person name="Mondo S."/>
            <person name="Nolan M."/>
            <person name="Ohm R."/>
            <person name="Pangilinan J."/>
            <person name="Park H.-J."/>
            <person name="Ramirez L."/>
            <person name="Alfaro M."/>
            <person name="Sun H."/>
            <person name="Tritt A."/>
            <person name="Yoshinaga Y."/>
            <person name="Zwiers L.-H."/>
            <person name="Turgeon B."/>
            <person name="Goodwin S."/>
            <person name="Spatafora J."/>
            <person name="Crous P."/>
            <person name="Grigoriev I."/>
        </authorList>
    </citation>
    <scope>NUCLEOTIDE SEQUENCE</scope>
    <source>
        <strain evidence="1">CBS 525.71</strain>
    </source>
</reference>
<evidence type="ECO:0000313" key="1">
    <source>
        <dbReference type="EMBL" id="KAF2625843.1"/>
    </source>
</evidence>
<name>A0ACB6RVS7_9PLEO</name>
<accession>A0ACB6RVS7</accession>
<organism evidence="1 2">
    <name type="scientific">Macroventuria anomochaeta</name>
    <dbReference type="NCBI Taxonomy" id="301207"/>
    <lineage>
        <taxon>Eukaryota</taxon>
        <taxon>Fungi</taxon>
        <taxon>Dikarya</taxon>
        <taxon>Ascomycota</taxon>
        <taxon>Pezizomycotina</taxon>
        <taxon>Dothideomycetes</taxon>
        <taxon>Pleosporomycetidae</taxon>
        <taxon>Pleosporales</taxon>
        <taxon>Pleosporineae</taxon>
        <taxon>Didymellaceae</taxon>
        <taxon>Macroventuria</taxon>
    </lineage>
</organism>
<sequence length="122" mass="14020">MCTHSIPLAMMLFSSFLYDIPPTSYRIGTCLVTPHVVHHAAKRSCRASVTPPPEEGLCVWTDSSRIRDTKACLQHPHHGRRVAKSARNWNEDLLQRLVARDMSFRNFCTKSVRRARRCRNTT</sequence>
<keyword evidence="2" id="KW-1185">Reference proteome</keyword>
<gene>
    <name evidence="1" type="ORF">BU25DRAFT_104707</name>
</gene>
<protein>
    <submittedName>
        <fullName evidence="1">Uncharacterized protein</fullName>
    </submittedName>
</protein>
<proteinExistence type="predicted"/>
<dbReference type="EMBL" id="MU006723">
    <property type="protein sequence ID" value="KAF2625843.1"/>
    <property type="molecule type" value="Genomic_DNA"/>
</dbReference>
<evidence type="ECO:0000313" key="2">
    <source>
        <dbReference type="Proteomes" id="UP000799754"/>
    </source>
</evidence>
<comment type="caution">
    <text evidence="1">The sequence shown here is derived from an EMBL/GenBank/DDBJ whole genome shotgun (WGS) entry which is preliminary data.</text>
</comment>